<accession>A0A7M2T6D6</accession>
<keyword evidence="1" id="KW-0805">Transcription regulation</keyword>
<dbReference type="PANTHER" id="PTHR33204">
    <property type="entry name" value="TRANSCRIPTIONAL REGULATOR, MARR FAMILY"/>
    <property type="match status" value="1"/>
</dbReference>
<dbReference type="PANTHER" id="PTHR33204:SF37">
    <property type="entry name" value="HTH-TYPE TRANSCRIPTIONAL REGULATOR YODB"/>
    <property type="match status" value="1"/>
</dbReference>
<evidence type="ECO:0000313" key="5">
    <source>
        <dbReference type="EMBL" id="QOV43824.1"/>
    </source>
</evidence>
<dbReference type="RefSeq" id="WP_189699900.1">
    <property type="nucleotide sequence ID" value="NZ_BMTA01000015.1"/>
</dbReference>
<dbReference type="Gene3D" id="1.10.10.10">
    <property type="entry name" value="Winged helix-like DNA-binding domain superfamily/Winged helix DNA-binding domain"/>
    <property type="match status" value="1"/>
</dbReference>
<evidence type="ECO:0000256" key="1">
    <source>
        <dbReference type="ARBA" id="ARBA00023015"/>
    </source>
</evidence>
<dbReference type="Pfam" id="PF01638">
    <property type="entry name" value="HxlR"/>
    <property type="match status" value="1"/>
</dbReference>
<dbReference type="PROSITE" id="PS51118">
    <property type="entry name" value="HTH_HXLR"/>
    <property type="match status" value="1"/>
</dbReference>
<name>A0A7M2T6D6_STRCW</name>
<keyword evidence="3" id="KW-0804">Transcription</keyword>
<protein>
    <submittedName>
        <fullName evidence="5">Helix-turn-helix transcriptional regulator</fullName>
    </submittedName>
</protein>
<dbReference type="Proteomes" id="UP000594008">
    <property type="component" value="Chromosome"/>
</dbReference>
<dbReference type="InterPro" id="IPR036390">
    <property type="entry name" value="WH_DNA-bd_sf"/>
</dbReference>
<dbReference type="KEGG" id="schf:IPT68_29725"/>
<dbReference type="GO" id="GO:0003677">
    <property type="term" value="F:DNA binding"/>
    <property type="evidence" value="ECO:0007669"/>
    <property type="project" value="UniProtKB-KW"/>
</dbReference>
<keyword evidence="2" id="KW-0238">DNA-binding</keyword>
<evidence type="ECO:0000256" key="3">
    <source>
        <dbReference type="ARBA" id="ARBA00023163"/>
    </source>
</evidence>
<dbReference type="InterPro" id="IPR036388">
    <property type="entry name" value="WH-like_DNA-bd_sf"/>
</dbReference>
<dbReference type="EMBL" id="CP063374">
    <property type="protein sequence ID" value="QOV43824.1"/>
    <property type="molecule type" value="Genomic_DNA"/>
</dbReference>
<feature type="domain" description="HTH hxlR-type" evidence="4">
    <location>
        <begin position="15"/>
        <end position="114"/>
    </location>
</feature>
<organism evidence="5 6">
    <name type="scientific">Streptomyces chromofuscus</name>
    <dbReference type="NCBI Taxonomy" id="42881"/>
    <lineage>
        <taxon>Bacteria</taxon>
        <taxon>Bacillati</taxon>
        <taxon>Actinomycetota</taxon>
        <taxon>Actinomycetes</taxon>
        <taxon>Kitasatosporales</taxon>
        <taxon>Streptomycetaceae</taxon>
        <taxon>Streptomyces</taxon>
    </lineage>
</organism>
<reference evidence="5 6" key="1">
    <citation type="submission" date="2020-10" db="EMBL/GenBank/DDBJ databases">
        <title>Streptomyces chromofuscus complate genome analysis.</title>
        <authorList>
            <person name="Anwar N."/>
        </authorList>
    </citation>
    <scope>NUCLEOTIDE SEQUENCE [LARGE SCALE GENOMIC DNA]</scope>
    <source>
        <strain evidence="5 6">DSM 40273</strain>
    </source>
</reference>
<gene>
    <name evidence="5" type="ORF">IPT68_29725</name>
</gene>
<dbReference type="InterPro" id="IPR002577">
    <property type="entry name" value="HTH_HxlR"/>
</dbReference>
<dbReference type="SUPFAM" id="SSF46785">
    <property type="entry name" value="Winged helix' DNA-binding domain"/>
    <property type="match status" value="1"/>
</dbReference>
<sequence>MTDRMAGAGEEDDPCEGIEPLFELLGKRWTGLILAALMHKPAFFAELHRSVVGISARMLTERLAELSAHGLVVREVGAGRSCRVSYRLTDAGAALGPAFAMLRRWGVEHLTDTALVSDVSGESGPRP</sequence>
<evidence type="ECO:0000313" key="6">
    <source>
        <dbReference type="Proteomes" id="UP000594008"/>
    </source>
</evidence>
<evidence type="ECO:0000259" key="4">
    <source>
        <dbReference type="PROSITE" id="PS51118"/>
    </source>
</evidence>
<evidence type="ECO:0000256" key="2">
    <source>
        <dbReference type="ARBA" id="ARBA00023125"/>
    </source>
</evidence>
<dbReference type="AlphaFoldDB" id="A0A7M2T6D6"/>
<proteinExistence type="predicted"/>
<keyword evidence="6" id="KW-1185">Reference proteome</keyword>